<gene>
    <name evidence="7" type="primary">rnpA</name>
    <name evidence="9" type="ordered locus">Ctha_2732</name>
</gene>
<dbReference type="EMBL" id="CP001100">
    <property type="protein sequence ID" value="ACF15181.1"/>
    <property type="molecule type" value="Genomic_DNA"/>
</dbReference>
<dbReference type="eggNOG" id="COG0594">
    <property type="taxonomic scope" value="Bacteria"/>
</dbReference>
<dbReference type="Gene3D" id="3.30.230.10">
    <property type="match status" value="1"/>
</dbReference>
<evidence type="ECO:0000256" key="4">
    <source>
        <dbReference type="ARBA" id="ARBA00022759"/>
    </source>
</evidence>
<dbReference type="InterPro" id="IPR020539">
    <property type="entry name" value="RNase_P_CS"/>
</dbReference>
<dbReference type="GO" id="GO:0042781">
    <property type="term" value="F:3'-tRNA processing endoribonuclease activity"/>
    <property type="evidence" value="ECO:0007669"/>
    <property type="project" value="TreeGrafter"/>
</dbReference>
<evidence type="ECO:0000256" key="6">
    <source>
        <dbReference type="ARBA" id="ARBA00022884"/>
    </source>
</evidence>
<reference evidence="9 10" key="1">
    <citation type="submission" date="2008-06" db="EMBL/GenBank/DDBJ databases">
        <title>Complete sequence of Chloroherpeton thalassium ATCC 35110.</title>
        <authorList>
            <consortium name="US DOE Joint Genome Institute"/>
            <person name="Lucas S."/>
            <person name="Copeland A."/>
            <person name="Lapidus A."/>
            <person name="Glavina del Rio T."/>
            <person name="Dalin E."/>
            <person name="Tice H."/>
            <person name="Bruce D."/>
            <person name="Goodwin L."/>
            <person name="Pitluck S."/>
            <person name="Schmutz J."/>
            <person name="Larimer F."/>
            <person name="Land M."/>
            <person name="Hauser L."/>
            <person name="Kyrpides N."/>
            <person name="Mikhailova N."/>
            <person name="Liu Z."/>
            <person name="Li T."/>
            <person name="Zhao F."/>
            <person name="Overmann J."/>
            <person name="Bryant D.A."/>
            <person name="Richardson P."/>
        </authorList>
    </citation>
    <scope>NUCLEOTIDE SEQUENCE [LARGE SCALE GENOMIC DNA]</scope>
    <source>
        <strain evidence="10">ATCC 35110 / GB-78</strain>
    </source>
</reference>
<sequence length="155" mass="17600">MPPIDAAGSSSPERRASLRKYERLCLKKQIERVYTNGATVRVSFLKVKFISLEDAPHEKGLPKVLFAVSKRMVRTAADRNKLKRLMREAYRTQKDVFGENEICQGSLHRSALAIAFMFQASGDKLPCYQKMQSVMRKCLRKVCTAIEKTNSGREG</sequence>
<dbReference type="SUPFAM" id="SSF54211">
    <property type="entry name" value="Ribosomal protein S5 domain 2-like"/>
    <property type="match status" value="1"/>
</dbReference>
<evidence type="ECO:0000256" key="3">
    <source>
        <dbReference type="ARBA" id="ARBA00022722"/>
    </source>
</evidence>
<evidence type="ECO:0000313" key="9">
    <source>
        <dbReference type="EMBL" id="ACF15181.1"/>
    </source>
</evidence>
<keyword evidence="10" id="KW-1185">Reference proteome</keyword>
<keyword evidence="4 7" id="KW-0255">Endonuclease</keyword>
<dbReference type="GO" id="GO:0000049">
    <property type="term" value="F:tRNA binding"/>
    <property type="evidence" value="ECO:0007669"/>
    <property type="project" value="UniProtKB-UniRule"/>
</dbReference>
<evidence type="ECO:0000313" key="10">
    <source>
        <dbReference type="Proteomes" id="UP000001208"/>
    </source>
</evidence>
<dbReference type="EC" id="3.1.26.5" evidence="7 8"/>
<accession>B3QYV8</accession>
<dbReference type="RefSeq" id="WP_012501263.1">
    <property type="nucleotide sequence ID" value="NC_011026.1"/>
</dbReference>
<comment type="catalytic activity">
    <reaction evidence="7">
        <text>Endonucleolytic cleavage of RNA, removing 5'-extranucleotides from tRNA precursor.</text>
        <dbReference type="EC" id="3.1.26.5"/>
    </reaction>
</comment>
<protein>
    <recommendedName>
        <fullName evidence="7 8">Ribonuclease P protein component</fullName>
        <shortName evidence="7">RNase P protein</shortName>
        <shortName evidence="7">RNaseP protein</shortName>
        <ecNumber evidence="7 8">3.1.26.5</ecNumber>
    </recommendedName>
    <alternativeName>
        <fullName evidence="7">Protein C5</fullName>
    </alternativeName>
</protein>
<organism evidence="9 10">
    <name type="scientific">Chloroherpeton thalassium (strain ATCC 35110 / GB-78)</name>
    <dbReference type="NCBI Taxonomy" id="517418"/>
    <lineage>
        <taxon>Bacteria</taxon>
        <taxon>Pseudomonadati</taxon>
        <taxon>Chlorobiota</taxon>
        <taxon>Chlorobiia</taxon>
        <taxon>Chlorobiales</taxon>
        <taxon>Chloroherpetonaceae</taxon>
        <taxon>Chloroherpeton</taxon>
    </lineage>
</organism>
<comment type="subunit">
    <text evidence="7">Consists of a catalytic RNA component (M1 or rnpB) and a protein subunit.</text>
</comment>
<dbReference type="GO" id="GO:0030677">
    <property type="term" value="C:ribonuclease P complex"/>
    <property type="evidence" value="ECO:0007669"/>
    <property type="project" value="TreeGrafter"/>
</dbReference>
<keyword evidence="5 7" id="KW-0378">Hydrolase</keyword>
<dbReference type="PANTHER" id="PTHR33992">
    <property type="entry name" value="RIBONUCLEASE P PROTEIN COMPONENT"/>
    <property type="match status" value="1"/>
</dbReference>
<dbReference type="OrthoDB" id="1524972at2"/>
<evidence type="ECO:0000256" key="1">
    <source>
        <dbReference type="ARBA" id="ARBA00002663"/>
    </source>
</evidence>
<dbReference type="NCBIfam" id="TIGR00188">
    <property type="entry name" value="rnpA"/>
    <property type="match status" value="1"/>
</dbReference>
<dbReference type="GO" id="GO:0004526">
    <property type="term" value="F:ribonuclease P activity"/>
    <property type="evidence" value="ECO:0007669"/>
    <property type="project" value="UniProtKB-UniRule"/>
</dbReference>
<comment type="similarity">
    <text evidence="7">Belongs to the RnpA family.</text>
</comment>
<dbReference type="InterPro" id="IPR020568">
    <property type="entry name" value="Ribosomal_Su5_D2-typ_SF"/>
</dbReference>
<dbReference type="STRING" id="517418.Ctha_2732"/>
<name>B3QYV8_CHLT3</name>
<keyword evidence="3 7" id="KW-0540">Nuclease</keyword>
<dbReference type="InterPro" id="IPR014721">
    <property type="entry name" value="Ribsml_uS5_D2-typ_fold_subgr"/>
</dbReference>
<evidence type="ECO:0000256" key="7">
    <source>
        <dbReference type="HAMAP-Rule" id="MF_00227"/>
    </source>
</evidence>
<dbReference type="HOGENOM" id="CLU_117179_1_1_10"/>
<dbReference type="Pfam" id="PF00825">
    <property type="entry name" value="Ribonuclease_P"/>
    <property type="match status" value="1"/>
</dbReference>
<dbReference type="KEGG" id="cts:Ctha_2732"/>
<dbReference type="PANTHER" id="PTHR33992:SF1">
    <property type="entry name" value="RIBONUCLEASE P PROTEIN COMPONENT"/>
    <property type="match status" value="1"/>
</dbReference>
<evidence type="ECO:0000256" key="2">
    <source>
        <dbReference type="ARBA" id="ARBA00022694"/>
    </source>
</evidence>
<dbReference type="GO" id="GO:0001682">
    <property type="term" value="P:tRNA 5'-leader removal"/>
    <property type="evidence" value="ECO:0007669"/>
    <property type="project" value="UniProtKB-UniRule"/>
</dbReference>
<dbReference type="PROSITE" id="PS00648">
    <property type="entry name" value="RIBONUCLEASE_P"/>
    <property type="match status" value="1"/>
</dbReference>
<comment type="function">
    <text evidence="1 7">RNaseP catalyzes the removal of the 5'-leader sequence from pre-tRNA to produce the mature 5'-terminus. It can also cleave other RNA substrates such as 4.5S RNA. The protein component plays an auxiliary but essential role in vivo by binding to the 5'-leader sequence and broadening the substrate specificity of the ribozyme.</text>
</comment>
<dbReference type="InterPro" id="IPR000100">
    <property type="entry name" value="RNase_P"/>
</dbReference>
<keyword evidence="2 7" id="KW-0819">tRNA processing</keyword>
<proteinExistence type="inferred from homology"/>
<evidence type="ECO:0000256" key="8">
    <source>
        <dbReference type="NCBIfam" id="TIGR00188"/>
    </source>
</evidence>
<keyword evidence="6 7" id="KW-0694">RNA-binding</keyword>
<evidence type="ECO:0000256" key="5">
    <source>
        <dbReference type="ARBA" id="ARBA00022801"/>
    </source>
</evidence>
<dbReference type="HAMAP" id="MF_00227">
    <property type="entry name" value="RNase_P"/>
    <property type="match status" value="1"/>
</dbReference>
<dbReference type="Proteomes" id="UP000001208">
    <property type="component" value="Chromosome"/>
</dbReference>
<dbReference type="AlphaFoldDB" id="B3QYV8"/>